<dbReference type="OrthoDB" id="9808398at2"/>
<sequence length="333" mass="35000">MSKWIIRFPLNVLSWAIGLVGIAALTLTAMIAAPLERLPELTSISQTVRAVDRSAMPPLSRFSARDGTELAFRHYPARGPSTGQIAILVHGSAGSSVAVHALADALAARGVETYAPDIRGHGGSGSRGDVGFIGQLEDDMADFVAVVRKTSPNEPLTLLGHSSGGGFALRVAGSQIQDLFARTVLLAPYLGYDAPSTRADSGGWAKADIPRFLALVALQRLGIDCCGSLPTLAFAVPANSERNVNRAYSYRLMRNFATRSYQHDLAGARHPITLISGAADELMLPGNYADAVHAVAPSVEVRLIDGVDHMGIVCNAQGVAAVADYVASTRTGS</sequence>
<dbReference type="Gene3D" id="3.40.50.1820">
    <property type="entry name" value="alpha/beta hydrolase"/>
    <property type="match status" value="1"/>
</dbReference>
<feature type="transmembrane region" description="Helical" evidence="1">
    <location>
        <begin position="12"/>
        <end position="35"/>
    </location>
</feature>
<protein>
    <submittedName>
        <fullName evidence="3">Serine aminopeptidase, S33</fullName>
    </submittedName>
</protein>
<reference evidence="4" key="1">
    <citation type="submission" date="2016-11" db="EMBL/GenBank/DDBJ databases">
        <authorList>
            <person name="Varghese N."/>
            <person name="Submissions S."/>
        </authorList>
    </citation>
    <scope>NUCLEOTIDE SEQUENCE [LARGE SCALE GENOMIC DNA]</scope>
    <source>
        <strain evidence="4">GAS401</strain>
    </source>
</reference>
<dbReference type="Pfam" id="PF12146">
    <property type="entry name" value="Hydrolase_4"/>
    <property type="match status" value="1"/>
</dbReference>
<keyword evidence="3" id="KW-0378">Hydrolase</keyword>
<keyword evidence="1" id="KW-1133">Transmembrane helix</keyword>
<keyword evidence="3" id="KW-0031">Aminopeptidase</keyword>
<keyword evidence="4" id="KW-1185">Reference proteome</keyword>
<dbReference type="Proteomes" id="UP000184096">
    <property type="component" value="Chromosome I"/>
</dbReference>
<dbReference type="InterPro" id="IPR029058">
    <property type="entry name" value="AB_hydrolase_fold"/>
</dbReference>
<organism evidence="3 4">
    <name type="scientific">Bradyrhizobium erythrophlei</name>
    <dbReference type="NCBI Taxonomy" id="1437360"/>
    <lineage>
        <taxon>Bacteria</taxon>
        <taxon>Pseudomonadati</taxon>
        <taxon>Pseudomonadota</taxon>
        <taxon>Alphaproteobacteria</taxon>
        <taxon>Hyphomicrobiales</taxon>
        <taxon>Nitrobacteraceae</taxon>
        <taxon>Bradyrhizobium</taxon>
    </lineage>
</organism>
<dbReference type="InterPro" id="IPR022742">
    <property type="entry name" value="Hydrolase_4"/>
</dbReference>
<feature type="domain" description="Serine aminopeptidase S33" evidence="2">
    <location>
        <begin position="85"/>
        <end position="310"/>
    </location>
</feature>
<keyword evidence="1" id="KW-0472">Membrane</keyword>
<evidence type="ECO:0000259" key="2">
    <source>
        <dbReference type="Pfam" id="PF12146"/>
    </source>
</evidence>
<keyword evidence="1" id="KW-0812">Transmembrane</keyword>
<dbReference type="SUPFAM" id="SSF53474">
    <property type="entry name" value="alpha/beta-Hydrolases"/>
    <property type="match status" value="1"/>
</dbReference>
<dbReference type="RefSeq" id="WP_072817199.1">
    <property type="nucleotide sequence ID" value="NZ_LT670849.1"/>
</dbReference>
<dbReference type="PANTHER" id="PTHR42886">
    <property type="entry name" value="RE40534P-RELATED"/>
    <property type="match status" value="1"/>
</dbReference>
<dbReference type="GO" id="GO:0004177">
    <property type="term" value="F:aminopeptidase activity"/>
    <property type="evidence" value="ECO:0007669"/>
    <property type="project" value="UniProtKB-KW"/>
</dbReference>
<keyword evidence="3" id="KW-0645">Protease</keyword>
<evidence type="ECO:0000256" key="1">
    <source>
        <dbReference type="SAM" id="Phobius"/>
    </source>
</evidence>
<dbReference type="EMBL" id="LT670849">
    <property type="protein sequence ID" value="SHN68395.1"/>
    <property type="molecule type" value="Genomic_DNA"/>
</dbReference>
<gene>
    <name evidence="3" type="ORF">SAMN05444170_1330</name>
</gene>
<accession>A0A1M7TCE1</accession>
<dbReference type="PANTHER" id="PTHR42886:SF29">
    <property type="entry name" value="PUMMELIG, ISOFORM A"/>
    <property type="match status" value="1"/>
</dbReference>
<dbReference type="AlphaFoldDB" id="A0A1M7TCE1"/>
<proteinExistence type="predicted"/>
<name>A0A1M7TCE1_9BRAD</name>
<evidence type="ECO:0000313" key="4">
    <source>
        <dbReference type="Proteomes" id="UP000184096"/>
    </source>
</evidence>
<evidence type="ECO:0000313" key="3">
    <source>
        <dbReference type="EMBL" id="SHN68395.1"/>
    </source>
</evidence>